<dbReference type="EMBL" id="CP011412">
    <property type="protein sequence ID" value="AKH20505.1"/>
    <property type="molecule type" value="Genomic_DNA"/>
</dbReference>
<reference evidence="1 2" key="1">
    <citation type="journal article" date="2015" name="Genome Announc.">
        <title>Complete Genome Sequence of Sedimenticola thiotaurini Strain SIP-G1, a Polyphosphate- and Polyhydroxyalkanoate-Accumulating Sulfur-Oxidizing Gammaproteobacterium Isolated from Salt Marsh Sediments.</title>
        <authorList>
            <person name="Flood B.E."/>
            <person name="Jones D.S."/>
            <person name="Bailey J.V."/>
        </authorList>
    </citation>
    <scope>NUCLEOTIDE SEQUENCE [LARGE SCALE GENOMIC DNA]</scope>
    <source>
        <strain evidence="1 2">SIP-G1</strain>
    </source>
</reference>
<keyword evidence="2" id="KW-1185">Reference proteome</keyword>
<protein>
    <submittedName>
        <fullName evidence="1">Uncharacterized protein</fullName>
    </submittedName>
</protein>
<proteinExistence type="predicted"/>
<evidence type="ECO:0000313" key="1">
    <source>
        <dbReference type="EMBL" id="AKH20505.1"/>
    </source>
</evidence>
<name>A0A0F7JZZ0_9GAMM</name>
<accession>A0A0F7JZZ0</accession>
<organism evidence="1 2">
    <name type="scientific">Sedimenticola thiotaurini</name>
    <dbReference type="NCBI Taxonomy" id="1543721"/>
    <lineage>
        <taxon>Bacteria</taxon>
        <taxon>Pseudomonadati</taxon>
        <taxon>Pseudomonadota</taxon>
        <taxon>Gammaproteobacteria</taxon>
        <taxon>Chromatiales</taxon>
        <taxon>Sedimenticolaceae</taxon>
        <taxon>Sedimenticola</taxon>
    </lineage>
</organism>
<dbReference type="OrthoDB" id="7061849at2"/>
<dbReference type="KEGG" id="seds:AAY24_09235"/>
<evidence type="ECO:0000313" key="2">
    <source>
        <dbReference type="Proteomes" id="UP000034410"/>
    </source>
</evidence>
<dbReference type="Proteomes" id="UP000034410">
    <property type="component" value="Chromosome"/>
</dbReference>
<dbReference type="AlphaFoldDB" id="A0A0F7JZZ0"/>
<gene>
    <name evidence="1" type="ORF">AAY24_09235</name>
</gene>
<sequence>MLEYIFFDERPWQQFITFLEDKGLQPLSASETQGFMVRLPEDTDDSLMDDIEAYYDEMLDMNEALFVEQADETEHVHTAGVSVNLSDGRSVQALVDPKLLNRILDVLSTDELGQFINAIVDAVENPDERSVCRRF</sequence>